<organism evidence="1 2">
    <name type="scientific">Willisornis vidua</name>
    <name type="common">Xingu scale-backed antbird</name>
    <dbReference type="NCBI Taxonomy" id="1566151"/>
    <lineage>
        <taxon>Eukaryota</taxon>
        <taxon>Metazoa</taxon>
        <taxon>Chordata</taxon>
        <taxon>Craniata</taxon>
        <taxon>Vertebrata</taxon>
        <taxon>Euteleostomi</taxon>
        <taxon>Archelosauria</taxon>
        <taxon>Archosauria</taxon>
        <taxon>Dinosauria</taxon>
        <taxon>Saurischia</taxon>
        <taxon>Theropoda</taxon>
        <taxon>Coelurosauria</taxon>
        <taxon>Aves</taxon>
        <taxon>Neognathae</taxon>
        <taxon>Neoaves</taxon>
        <taxon>Telluraves</taxon>
        <taxon>Australaves</taxon>
        <taxon>Passeriformes</taxon>
        <taxon>Thamnophilidae</taxon>
        <taxon>Willisornis</taxon>
    </lineage>
</organism>
<sequence>MARAACRDHDIRSPLADPSCGSPFWSPGATDRLMKCAHLFHRKDIELQERFQRRAGRLVKGLDNQSYEERWRKLGLLSLEKKRLSGDLIAL</sequence>
<accession>A0ABQ9DHT0</accession>
<comment type="caution">
    <text evidence="1">The sequence shown here is derived from an EMBL/GenBank/DDBJ whole genome shotgun (WGS) entry which is preliminary data.</text>
</comment>
<proteinExistence type="predicted"/>
<name>A0ABQ9DHT0_9PASS</name>
<dbReference type="EMBL" id="WHWB01033024">
    <property type="protein sequence ID" value="KAJ7422422.1"/>
    <property type="molecule type" value="Genomic_DNA"/>
</dbReference>
<evidence type="ECO:0000313" key="2">
    <source>
        <dbReference type="Proteomes" id="UP001145742"/>
    </source>
</evidence>
<protein>
    <submittedName>
        <fullName evidence="1">Uncharacterized protein</fullName>
    </submittedName>
</protein>
<keyword evidence="2" id="KW-1185">Reference proteome</keyword>
<gene>
    <name evidence="1" type="ORF">WISP_38066</name>
</gene>
<dbReference type="Proteomes" id="UP001145742">
    <property type="component" value="Unassembled WGS sequence"/>
</dbReference>
<reference evidence="1" key="1">
    <citation type="submission" date="2019-10" db="EMBL/GenBank/DDBJ databases">
        <authorList>
            <person name="Soares A.E.R."/>
            <person name="Aleixo A."/>
            <person name="Schneider P."/>
            <person name="Miyaki C.Y."/>
            <person name="Schneider M.P."/>
            <person name="Mello C."/>
            <person name="Vasconcelos A.T.R."/>
        </authorList>
    </citation>
    <scope>NUCLEOTIDE SEQUENCE</scope>
    <source>
        <tissue evidence="1">Muscle</tissue>
    </source>
</reference>
<evidence type="ECO:0000313" key="1">
    <source>
        <dbReference type="EMBL" id="KAJ7422422.1"/>
    </source>
</evidence>